<protein>
    <submittedName>
        <fullName evidence="2">Conserved hypothetical phage-related protein</fullName>
    </submittedName>
</protein>
<feature type="transmembrane region" description="Helical" evidence="1">
    <location>
        <begin position="6"/>
        <end position="29"/>
    </location>
</feature>
<comment type="caution">
    <text evidence="2">The sequence shown here is derived from an EMBL/GenBank/DDBJ whole genome shotgun (WGS) entry which is preliminary data.</text>
</comment>
<dbReference type="EMBL" id="ACSJ01000013">
    <property type="protein sequence ID" value="EES90386.1"/>
    <property type="molecule type" value="Genomic_DNA"/>
</dbReference>
<accession>A0A9P2LKI4</accession>
<evidence type="ECO:0000256" key="1">
    <source>
        <dbReference type="SAM" id="Phobius"/>
    </source>
</evidence>
<evidence type="ECO:0000313" key="3">
    <source>
        <dbReference type="Proteomes" id="UP000006160"/>
    </source>
</evidence>
<organism evidence="2 3">
    <name type="scientific">Clostridium botulinum D str. 1873</name>
    <dbReference type="NCBI Taxonomy" id="592027"/>
    <lineage>
        <taxon>Bacteria</taxon>
        <taxon>Bacillati</taxon>
        <taxon>Bacillota</taxon>
        <taxon>Clostridia</taxon>
        <taxon>Eubacteriales</taxon>
        <taxon>Clostridiaceae</taxon>
        <taxon>Clostridium</taxon>
    </lineage>
</organism>
<proteinExistence type="predicted"/>
<gene>
    <name evidence="2" type="ORF">CLG_B2223</name>
</gene>
<keyword evidence="1" id="KW-1133">Transmembrane helix</keyword>
<evidence type="ECO:0000313" key="2">
    <source>
        <dbReference type="EMBL" id="EES90386.1"/>
    </source>
</evidence>
<reference evidence="2 3" key="1">
    <citation type="submission" date="2009-10" db="EMBL/GenBank/DDBJ databases">
        <authorList>
            <person name="Shrivastava S."/>
            <person name="Brinkac L.B."/>
            <person name="Brown J.L."/>
            <person name="Bruce D.B."/>
            <person name="Detter C."/>
            <person name="Green L.D."/>
            <person name="Munk C.A."/>
            <person name="Rogers Y.C."/>
            <person name="Tapia R."/>
            <person name="Saunders E.S."/>
            <person name="Sims D.R."/>
            <person name="Smith L.A."/>
            <person name="Smith T.J."/>
            <person name="Sutton G."/>
            <person name="Brettin T."/>
        </authorList>
    </citation>
    <scope>NUCLEOTIDE SEQUENCE [LARGE SCALE GENOMIC DNA]</scope>
    <source>
        <strain evidence="3">D str. 1873</strain>
    </source>
</reference>
<dbReference type="Proteomes" id="UP000006160">
    <property type="component" value="Unassembled WGS sequence"/>
</dbReference>
<keyword evidence="1" id="KW-0472">Membrane</keyword>
<sequence length="50" mass="5930">MMNNTYRIYIFITFYKFYATVTGLLQYILPLNKTKFVKSDEISNHLQSGC</sequence>
<dbReference type="AlphaFoldDB" id="A0A9P2LKI4"/>
<name>A0A9P2LKI4_CLOBO</name>
<keyword evidence="1" id="KW-0812">Transmembrane</keyword>